<sequence>MQRHRSDIQPPMPKTLAEFGLHLGSVQWNHLLNYTGGKFEVNVVKCTNNSTSVILHDPEVVKEVFEYCDENEEFCLDSTFKVLPKEFKPRQLMVLQIFKANY</sequence>
<feature type="non-terminal residue" evidence="1">
    <location>
        <position position="102"/>
    </location>
</feature>
<comment type="caution">
    <text evidence="1">The sequence shown here is derived from an EMBL/GenBank/DDBJ whole genome shotgun (WGS) entry which is preliminary data.</text>
</comment>
<name>A0AAV7IKM9_COTGL</name>
<dbReference type="EMBL" id="JAHXZJ010001493">
    <property type="protein sequence ID" value="KAH0551337.1"/>
    <property type="molecule type" value="Genomic_DNA"/>
</dbReference>
<protein>
    <submittedName>
        <fullName evidence="1">Uncharacterized protein</fullName>
    </submittedName>
</protein>
<evidence type="ECO:0000313" key="1">
    <source>
        <dbReference type="EMBL" id="KAH0551337.1"/>
    </source>
</evidence>
<evidence type="ECO:0000313" key="2">
    <source>
        <dbReference type="Proteomes" id="UP000826195"/>
    </source>
</evidence>
<proteinExistence type="predicted"/>
<dbReference type="AlphaFoldDB" id="A0AAV7IKM9"/>
<accession>A0AAV7IKM9</accession>
<reference evidence="1 2" key="1">
    <citation type="journal article" date="2021" name="J. Hered.">
        <title>A chromosome-level genome assembly of the parasitoid wasp, Cotesia glomerata (Hymenoptera: Braconidae).</title>
        <authorList>
            <person name="Pinto B.J."/>
            <person name="Weis J.J."/>
            <person name="Gamble T."/>
            <person name="Ode P.J."/>
            <person name="Paul R."/>
            <person name="Zaspel J.M."/>
        </authorList>
    </citation>
    <scope>NUCLEOTIDE SEQUENCE [LARGE SCALE GENOMIC DNA]</scope>
    <source>
        <strain evidence="1">CgM1</strain>
    </source>
</reference>
<gene>
    <name evidence="1" type="ORF">KQX54_001694</name>
</gene>
<keyword evidence="2" id="KW-1185">Reference proteome</keyword>
<organism evidence="1 2">
    <name type="scientific">Cotesia glomerata</name>
    <name type="common">Lepidopteran parasitic wasp</name>
    <name type="synonym">Apanteles glomeratus</name>
    <dbReference type="NCBI Taxonomy" id="32391"/>
    <lineage>
        <taxon>Eukaryota</taxon>
        <taxon>Metazoa</taxon>
        <taxon>Ecdysozoa</taxon>
        <taxon>Arthropoda</taxon>
        <taxon>Hexapoda</taxon>
        <taxon>Insecta</taxon>
        <taxon>Pterygota</taxon>
        <taxon>Neoptera</taxon>
        <taxon>Endopterygota</taxon>
        <taxon>Hymenoptera</taxon>
        <taxon>Apocrita</taxon>
        <taxon>Ichneumonoidea</taxon>
        <taxon>Braconidae</taxon>
        <taxon>Microgastrinae</taxon>
        <taxon>Cotesia</taxon>
    </lineage>
</organism>
<dbReference type="Proteomes" id="UP000826195">
    <property type="component" value="Unassembled WGS sequence"/>
</dbReference>